<dbReference type="SUPFAM" id="SSF52540">
    <property type="entry name" value="P-loop containing nucleoside triphosphate hydrolases"/>
    <property type="match status" value="1"/>
</dbReference>
<dbReference type="SMART" id="SM00382">
    <property type="entry name" value="AAA"/>
    <property type="match status" value="1"/>
</dbReference>
<evidence type="ECO:0000256" key="1">
    <source>
        <dbReference type="ARBA" id="ARBA00022741"/>
    </source>
</evidence>
<dbReference type="Pfam" id="PF00005">
    <property type="entry name" value="ABC_tran"/>
    <property type="match status" value="1"/>
</dbReference>
<dbReference type="InterPro" id="IPR017871">
    <property type="entry name" value="ABC_transporter-like_CS"/>
</dbReference>
<evidence type="ECO:0000256" key="2">
    <source>
        <dbReference type="ARBA" id="ARBA00022840"/>
    </source>
</evidence>
<keyword evidence="1" id="KW-0547">Nucleotide-binding</keyword>
<dbReference type="PROSITE" id="PS50893">
    <property type="entry name" value="ABC_TRANSPORTER_2"/>
    <property type="match status" value="1"/>
</dbReference>
<dbReference type="RefSeq" id="WP_125697893.1">
    <property type="nucleotide sequence ID" value="NZ_JBHTOG010000055.1"/>
</dbReference>
<dbReference type="EMBL" id="JBHTOG010000055">
    <property type="protein sequence ID" value="MFD1433088.1"/>
    <property type="molecule type" value="Genomic_DNA"/>
</dbReference>
<accession>A0ABW4CSN9</accession>
<evidence type="ECO:0000259" key="3">
    <source>
        <dbReference type="PROSITE" id="PS50893"/>
    </source>
</evidence>
<name>A0ABW4CSN9_9LACO</name>
<dbReference type="PROSITE" id="PS00211">
    <property type="entry name" value="ABC_TRANSPORTER_1"/>
    <property type="match status" value="1"/>
</dbReference>
<protein>
    <submittedName>
        <fullName evidence="4">ABC transporter ATP-binding protein</fullName>
    </submittedName>
</protein>
<keyword evidence="5" id="KW-1185">Reference proteome</keyword>
<dbReference type="Gene3D" id="3.40.50.300">
    <property type="entry name" value="P-loop containing nucleotide triphosphate hydrolases"/>
    <property type="match status" value="1"/>
</dbReference>
<dbReference type="CDD" id="cd03214">
    <property type="entry name" value="ABC_Iron-Siderophores_B12_Hemin"/>
    <property type="match status" value="1"/>
</dbReference>
<dbReference type="PANTHER" id="PTHR42794">
    <property type="entry name" value="HEMIN IMPORT ATP-BINDING PROTEIN HMUV"/>
    <property type="match status" value="1"/>
</dbReference>
<reference evidence="5" key="1">
    <citation type="journal article" date="2019" name="Int. J. Syst. Evol. Microbiol.">
        <title>The Global Catalogue of Microorganisms (GCM) 10K type strain sequencing project: providing services to taxonomists for standard genome sequencing and annotation.</title>
        <authorList>
            <consortium name="The Broad Institute Genomics Platform"/>
            <consortium name="The Broad Institute Genome Sequencing Center for Infectious Disease"/>
            <person name="Wu L."/>
            <person name="Ma J."/>
        </authorList>
    </citation>
    <scope>NUCLEOTIDE SEQUENCE [LARGE SCALE GENOMIC DNA]</scope>
    <source>
        <strain evidence="5">CCM 8947</strain>
    </source>
</reference>
<feature type="domain" description="ABC transporter" evidence="3">
    <location>
        <begin position="4"/>
        <end position="241"/>
    </location>
</feature>
<dbReference type="InterPro" id="IPR027417">
    <property type="entry name" value="P-loop_NTPase"/>
</dbReference>
<dbReference type="InterPro" id="IPR003593">
    <property type="entry name" value="AAA+_ATPase"/>
</dbReference>
<sequence>MTVFELANVACRYPGSADLALRPVDLTIDAGQFWALCGPNGSGKSTLLRCLTAQLTPVSGTVSFAGKPLAEWTAQARAQQLAVVRQTNQAKPALTVREVVALGRTPFRHFWQATTSADREVVAAALRQCDLQALADRPFSALSGGQQQRVWLALALAQTPSVIILDEPTTFLDIHYQLDLLKRLKALTQRRVTVIAVLHDLNQVLQFADTVALLAAGTLLATGTPEDVLTAKRVGQLFQVEASRVQDRAGQSALIFH</sequence>
<evidence type="ECO:0000313" key="4">
    <source>
        <dbReference type="EMBL" id="MFD1433088.1"/>
    </source>
</evidence>
<dbReference type="Proteomes" id="UP001597192">
    <property type="component" value="Unassembled WGS sequence"/>
</dbReference>
<dbReference type="InterPro" id="IPR003439">
    <property type="entry name" value="ABC_transporter-like_ATP-bd"/>
</dbReference>
<gene>
    <name evidence="4" type="ORF">ACFQ47_10470</name>
</gene>
<dbReference type="PANTHER" id="PTHR42794:SF2">
    <property type="entry name" value="ABC TRANSPORTER ATP-BINDING PROTEIN"/>
    <property type="match status" value="1"/>
</dbReference>
<keyword evidence="2 4" id="KW-0067">ATP-binding</keyword>
<proteinExistence type="predicted"/>
<comment type="caution">
    <text evidence="4">The sequence shown here is derived from an EMBL/GenBank/DDBJ whole genome shotgun (WGS) entry which is preliminary data.</text>
</comment>
<evidence type="ECO:0000313" key="5">
    <source>
        <dbReference type="Proteomes" id="UP001597192"/>
    </source>
</evidence>
<dbReference type="GO" id="GO:0005524">
    <property type="term" value="F:ATP binding"/>
    <property type="evidence" value="ECO:0007669"/>
    <property type="project" value="UniProtKB-KW"/>
</dbReference>
<organism evidence="4 5">
    <name type="scientific">Lacticaseibacillus yichunensis</name>
    <dbReference type="NCBI Taxonomy" id="2486015"/>
    <lineage>
        <taxon>Bacteria</taxon>
        <taxon>Bacillati</taxon>
        <taxon>Bacillota</taxon>
        <taxon>Bacilli</taxon>
        <taxon>Lactobacillales</taxon>
        <taxon>Lactobacillaceae</taxon>
        <taxon>Lacticaseibacillus</taxon>
    </lineage>
</organism>